<protein>
    <submittedName>
        <fullName evidence="5">Extracellular solute-binding protein</fullName>
    </submittedName>
</protein>
<evidence type="ECO:0000256" key="3">
    <source>
        <dbReference type="ARBA" id="ARBA00022729"/>
    </source>
</evidence>
<feature type="signal peptide" evidence="4">
    <location>
        <begin position="1"/>
        <end position="23"/>
    </location>
</feature>
<dbReference type="PANTHER" id="PTHR30061:SF50">
    <property type="entry name" value="MALTOSE_MALTODEXTRIN-BINDING PERIPLASMIC PROTEIN"/>
    <property type="match status" value="1"/>
</dbReference>
<dbReference type="EMBL" id="JBHUMK010000059">
    <property type="protein sequence ID" value="MFD2610312.1"/>
    <property type="molecule type" value="Genomic_DNA"/>
</dbReference>
<keyword evidence="3 4" id="KW-0732">Signal</keyword>
<evidence type="ECO:0000313" key="5">
    <source>
        <dbReference type="EMBL" id="MFD2610312.1"/>
    </source>
</evidence>
<evidence type="ECO:0000256" key="4">
    <source>
        <dbReference type="SAM" id="SignalP"/>
    </source>
</evidence>
<evidence type="ECO:0000313" key="6">
    <source>
        <dbReference type="Proteomes" id="UP001597475"/>
    </source>
</evidence>
<comment type="caution">
    <text evidence="5">The sequence shown here is derived from an EMBL/GenBank/DDBJ whole genome shotgun (WGS) entry which is preliminary data.</text>
</comment>
<dbReference type="RefSeq" id="WP_386846390.1">
    <property type="nucleotide sequence ID" value="NZ_JBHUMK010000059.1"/>
</dbReference>
<organism evidence="5 6">
    <name type="scientific">Deinococcus taklimakanensis</name>
    <dbReference type="NCBI Taxonomy" id="536443"/>
    <lineage>
        <taxon>Bacteria</taxon>
        <taxon>Thermotogati</taxon>
        <taxon>Deinococcota</taxon>
        <taxon>Deinococci</taxon>
        <taxon>Deinococcales</taxon>
        <taxon>Deinococcaceae</taxon>
        <taxon>Deinococcus</taxon>
    </lineage>
</organism>
<evidence type="ECO:0000256" key="1">
    <source>
        <dbReference type="ARBA" id="ARBA00008520"/>
    </source>
</evidence>
<dbReference type="Pfam" id="PF13416">
    <property type="entry name" value="SBP_bac_8"/>
    <property type="match status" value="1"/>
</dbReference>
<name>A0ABW5P7T0_9DEIO</name>
<feature type="chain" id="PRO_5047227390" evidence="4">
    <location>
        <begin position="24"/>
        <end position="401"/>
    </location>
</feature>
<keyword evidence="6" id="KW-1185">Reference proteome</keyword>
<reference evidence="6" key="1">
    <citation type="journal article" date="2019" name="Int. J. Syst. Evol. Microbiol.">
        <title>The Global Catalogue of Microorganisms (GCM) 10K type strain sequencing project: providing services to taxonomists for standard genome sequencing and annotation.</title>
        <authorList>
            <consortium name="The Broad Institute Genomics Platform"/>
            <consortium name="The Broad Institute Genome Sequencing Center for Infectious Disease"/>
            <person name="Wu L."/>
            <person name="Ma J."/>
        </authorList>
    </citation>
    <scope>NUCLEOTIDE SEQUENCE [LARGE SCALE GENOMIC DNA]</scope>
    <source>
        <strain evidence="6">KCTC 33842</strain>
    </source>
</reference>
<accession>A0ABW5P7T0</accession>
<dbReference type="PANTHER" id="PTHR30061">
    <property type="entry name" value="MALTOSE-BINDING PERIPLASMIC PROTEIN"/>
    <property type="match status" value="1"/>
</dbReference>
<sequence>MPRLSLSVLSALLAVTLPCAAGAQTPVRVEFWHAMNGVQGEIAAYARDFNRSQNRYEVVPVAQGSYRDLLPKLETALKTGKAPALAQLEFTQFPALAQAGQLTDLSGFVDDLPAALRSDIYPAVWKAGELGGKNFGLPWNVSVPVLMYNAGVLRSSPAGWTWTALEAAARKMATRSRRPLVVTAEAWTFEANVMSRGGSLASAGRPALNSPEALEALTQLTRMTQGGLAQYRSLTDVAGAAFDFARGQNVLVLASVANWNDARKIPLLSVGVAPFPCEKASACTVPLGGGTLVVPKGTPAAERAGAQAFWQYLMAPERLADWVRATAYVSPRRSATPLLEGWYAKNPQIRAAHAQIGRAAPRATTPDSGEWVPLVERAIEQAVGGKMTPKAALDAAQKAAK</sequence>
<dbReference type="InterPro" id="IPR006059">
    <property type="entry name" value="SBP"/>
</dbReference>
<comment type="similarity">
    <text evidence="1">Belongs to the bacterial solute-binding protein 1 family.</text>
</comment>
<evidence type="ECO:0000256" key="2">
    <source>
        <dbReference type="ARBA" id="ARBA00022448"/>
    </source>
</evidence>
<dbReference type="Proteomes" id="UP001597475">
    <property type="component" value="Unassembled WGS sequence"/>
</dbReference>
<keyword evidence="2" id="KW-0813">Transport</keyword>
<dbReference type="SUPFAM" id="SSF53850">
    <property type="entry name" value="Periplasmic binding protein-like II"/>
    <property type="match status" value="1"/>
</dbReference>
<dbReference type="Gene3D" id="3.40.190.10">
    <property type="entry name" value="Periplasmic binding protein-like II"/>
    <property type="match status" value="2"/>
</dbReference>
<gene>
    <name evidence="5" type="ORF">ACFSR9_12825</name>
</gene>
<proteinExistence type="inferred from homology"/>